<feature type="transmembrane region" description="Helical" evidence="2">
    <location>
        <begin position="192"/>
        <end position="212"/>
    </location>
</feature>
<keyword evidence="4" id="KW-1185">Reference proteome</keyword>
<reference evidence="3 4" key="1">
    <citation type="submission" date="2019-07" db="EMBL/GenBank/DDBJ databases">
        <title>Draft genome assembly of a fouling barnacle, Amphibalanus amphitrite (Darwin, 1854): The first reference genome for Thecostraca.</title>
        <authorList>
            <person name="Kim W."/>
        </authorList>
    </citation>
    <scope>NUCLEOTIDE SEQUENCE [LARGE SCALE GENOMIC DNA]</scope>
    <source>
        <strain evidence="3">SNU_AA5</strain>
        <tissue evidence="3">Soma without cirri and trophi</tissue>
    </source>
</reference>
<keyword evidence="2" id="KW-0472">Membrane</keyword>
<evidence type="ECO:0000256" key="1">
    <source>
        <dbReference type="SAM" id="MobiDB-lite"/>
    </source>
</evidence>
<dbReference type="EMBL" id="VIIS01001419">
    <property type="protein sequence ID" value="KAF0298640.1"/>
    <property type="molecule type" value="Genomic_DNA"/>
</dbReference>
<feature type="transmembrane region" description="Helical" evidence="2">
    <location>
        <begin position="26"/>
        <end position="48"/>
    </location>
</feature>
<feature type="transmembrane region" description="Helical" evidence="2">
    <location>
        <begin position="151"/>
        <end position="172"/>
    </location>
</feature>
<feature type="transmembrane region" description="Helical" evidence="2">
    <location>
        <begin position="69"/>
        <end position="91"/>
    </location>
</feature>
<feature type="transmembrane region" description="Helical" evidence="2">
    <location>
        <begin position="97"/>
        <end position="121"/>
    </location>
</feature>
<feature type="compositionally biased region" description="Acidic residues" evidence="1">
    <location>
        <begin position="334"/>
        <end position="343"/>
    </location>
</feature>
<protein>
    <submittedName>
        <fullName evidence="3">Uncharacterized protein</fullName>
    </submittedName>
</protein>
<dbReference type="Proteomes" id="UP000440578">
    <property type="component" value="Unassembled WGS sequence"/>
</dbReference>
<dbReference type="AlphaFoldDB" id="A0A6A4W4H4"/>
<evidence type="ECO:0000313" key="3">
    <source>
        <dbReference type="EMBL" id="KAF0298640.1"/>
    </source>
</evidence>
<evidence type="ECO:0000256" key="2">
    <source>
        <dbReference type="SAM" id="Phobius"/>
    </source>
</evidence>
<comment type="caution">
    <text evidence="3">The sequence shown here is derived from an EMBL/GenBank/DDBJ whole genome shotgun (WGS) entry which is preliminary data.</text>
</comment>
<sequence>MAPVPAPVSAAAAEADDWRVPTGAQLVAALGPVAAGLWLSAGLCWLYVSHTAGCVVLHIARRYPPRQRLVNALLVLSYPATASASLATLAAPRCRPLLAALADLWLGVHLSLGGALVLAAYRSRHHLLRCVAARPLPVPAAPAGRRRLAGLLLLLAGHLGPVSAALGLLRLVVLVPALLPEPARYRWAPAPLWLYVPLRVSFFTHLGAAALLRYLVKPDLEPAVGLTEKARLISLLIDIHWLQRLLARWLLPSARLSVASAPVLRELTLSWITLAQTAEAVRRVRRAWTRPVLPVPEPPPPREKEVLSHGPQSADSDGDSPVDCDSGVSLDSLTDSELEEPRL</sequence>
<proteinExistence type="predicted"/>
<keyword evidence="2" id="KW-0812">Transmembrane</keyword>
<accession>A0A6A4W4H4</accession>
<organism evidence="3 4">
    <name type="scientific">Amphibalanus amphitrite</name>
    <name type="common">Striped barnacle</name>
    <name type="synonym">Balanus amphitrite</name>
    <dbReference type="NCBI Taxonomy" id="1232801"/>
    <lineage>
        <taxon>Eukaryota</taxon>
        <taxon>Metazoa</taxon>
        <taxon>Ecdysozoa</taxon>
        <taxon>Arthropoda</taxon>
        <taxon>Crustacea</taxon>
        <taxon>Multicrustacea</taxon>
        <taxon>Cirripedia</taxon>
        <taxon>Thoracica</taxon>
        <taxon>Thoracicalcarea</taxon>
        <taxon>Balanomorpha</taxon>
        <taxon>Balanoidea</taxon>
        <taxon>Balanidae</taxon>
        <taxon>Amphibalaninae</taxon>
        <taxon>Amphibalanus</taxon>
    </lineage>
</organism>
<name>A0A6A4W4H4_AMPAM</name>
<evidence type="ECO:0000313" key="4">
    <source>
        <dbReference type="Proteomes" id="UP000440578"/>
    </source>
</evidence>
<gene>
    <name evidence="3" type="ORF">FJT64_004001</name>
</gene>
<feature type="region of interest" description="Disordered" evidence="1">
    <location>
        <begin position="292"/>
        <end position="343"/>
    </location>
</feature>
<keyword evidence="2" id="KW-1133">Transmembrane helix</keyword>